<feature type="domain" description="GIY-YIG" evidence="2">
    <location>
        <begin position="20"/>
        <end position="105"/>
    </location>
</feature>
<dbReference type="RefSeq" id="WP_144069585.1">
    <property type="nucleotide sequence ID" value="NZ_CP041636.1"/>
</dbReference>
<protein>
    <recommendedName>
        <fullName evidence="2">GIY-YIG domain-containing protein</fullName>
    </recommendedName>
</protein>
<evidence type="ECO:0000256" key="1">
    <source>
        <dbReference type="SAM" id="MobiDB-lite"/>
    </source>
</evidence>
<dbReference type="InterPro" id="IPR000305">
    <property type="entry name" value="GIY-YIG_endonuc"/>
</dbReference>
<sequence length="219" mass="23966">MGGDVASGPAAGQGQDQLEATGCIYALIDPRDHCIFYVGQTRDLDARKRTHFAGGHSLSGAKIKVLRSNGLLPLVVVLQADLPLRRLGLAEAFWIDLLRQRGGELLNMTRRAADTRRQRAESTGAAGFGAPRVAPPGYDEGRNQPLQQLRELRRQQRVRELNLPLNAGKPWTSGEDAALQALVRHGLRASDIARRFGRSRDAVAARLIRLGLVADEPRE</sequence>
<organism evidence="3 4">
    <name type="scientific">Ferrovibrio terrae</name>
    <dbReference type="NCBI Taxonomy" id="2594003"/>
    <lineage>
        <taxon>Bacteria</taxon>
        <taxon>Pseudomonadati</taxon>
        <taxon>Pseudomonadota</taxon>
        <taxon>Alphaproteobacteria</taxon>
        <taxon>Rhodospirillales</taxon>
        <taxon>Rhodospirillaceae</taxon>
        <taxon>Ferrovibrio</taxon>
    </lineage>
</organism>
<gene>
    <name evidence="3" type="ORF">FNB15_15535</name>
</gene>
<reference evidence="3 4" key="1">
    <citation type="submission" date="2019-07" db="EMBL/GenBank/DDBJ databases">
        <title>Genome sequencing for Ferrovibrio sp. K5.</title>
        <authorList>
            <person name="Park S.-J."/>
        </authorList>
    </citation>
    <scope>NUCLEOTIDE SEQUENCE [LARGE SCALE GENOMIC DNA]</scope>
    <source>
        <strain evidence="3 4">K5</strain>
    </source>
</reference>
<proteinExistence type="predicted"/>
<dbReference type="PROSITE" id="PS50164">
    <property type="entry name" value="GIY_YIG"/>
    <property type="match status" value="1"/>
</dbReference>
<evidence type="ECO:0000313" key="3">
    <source>
        <dbReference type="EMBL" id="QDO98604.1"/>
    </source>
</evidence>
<dbReference type="AlphaFoldDB" id="A0A516H485"/>
<dbReference type="InterPro" id="IPR035901">
    <property type="entry name" value="GIY-YIG_endonuc_sf"/>
</dbReference>
<dbReference type="CDD" id="cd00719">
    <property type="entry name" value="GIY-YIG_SF"/>
    <property type="match status" value="1"/>
</dbReference>
<name>A0A516H485_9PROT</name>
<dbReference type="KEGG" id="fer:FNB15_15535"/>
<evidence type="ECO:0000259" key="2">
    <source>
        <dbReference type="PROSITE" id="PS50164"/>
    </source>
</evidence>
<dbReference type="SUPFAM" id="SSF82771">
    <property type="entry name" value="GIY-YIG endonuclease"/>
    <property type="match status" value="1"/>
</dbReference>
<evidence type="ECO:0000313" key="4">
    <source>
        <dbReference type="Proteomes" id="UP000317496"/>
    </source>
</evidence>
<keyword evidence="4" id="KW-1185">Reference proteome</keyword>
<dbReference type="Proteomes" id="UP000317496">
    <property type="component" value="Chromosome"/>
</dbReference>
<accession>A0A516H485</accession>
<feature type="region of interest" description="Disordered" evidence="1">
    <location>
        <begin position="120"/>
        <end position="140"/>
    </location>
</feature>
<dbReference type="EMBL" id="CP041636">
    <property type="protein sequence ID" value="QDO98604.1"/>
    <property type="molecule type" value="Genomic_DNA"/>
</dbReference>
<dbReference type="OrthoDB" id="287318at2"/>